<evidence type="ECO:0000256" key="4">
    <source>
        <dbReference type="ARBA" id="ARBA00022884"/>
    </source>
</evidence>
<accession>A0A381WLX0</accession>
<dbReference type="InterPro" id="IPR049560">
    <property type="entry name" value="MeTrfase_RsmB-F_NOP2_cat"/>
</dbReference>
<organism evidence="6">
    <name type="scientific">marine metagenome</name>
    <dbReference type="NCBI Taxonomy" id="408172"/>
    <lineage>
        <taxon>unclassified sequences</taxon>
        <taxon>metagenomes</taxon>
        <taxon>ecological metagenomes</taxon>
    </lineage>
</organism>
<evidence type="ECO:0000259" key="5">
    <source>
        <dbReference type="PROSITE" id="PS51686"/>
    </source>
</evidence>
<evidence type="ECO:0000256" key="2">
    <source>
        <dbReference type="ARBA" id="ARBA00022679"/>
    </source>
</evidence>
<dbReference type="Pfam" id="PF01189">
    <property type="entry name" value="Methyltr_RsmB-F"/>
    <property type="match status" value="1"/>
</dbReference>
<dbReference type="PANTHER" id="PTHR22807">
    <property type="entry name" value="NOP2 YEAST -RELATED NOL1/NOP2/FMU SUN DOMAIN-CONTAINING"/>
    <property type="match status" value="1"/>
</dbReference>
<dbReference type="InterPro" id="IPR001678">
    <property type="entry name" value="MeTrfase_RsmB-F_NOP2_dom"/>
</dbReference>
<keyword evidence="4" id="KW-0694">RNA-binding</keyword>
<keyword evidence="3" id="KW-0949">S-adenosyl-L-methionine</keyword>
<evidence type="ECO:0000256" key="3">
    <source>
        <dbReference type="ARBA" id="ARBA00022691"/>
    </source>
</evidence>
<dbReference type="AlphaFoldDB" id="A0A381WLX0"/>
<reference evidence="6" key="1">
    <citation type="submission" date="2018-05" db="EMBL/GenBank/DDBJ databases">
        <authorList>
            <person name="Lanie J.A."/>
            <person name="Ng W.-L."/>
            <person name="Kazmierczak K.M."/>
            <person name="Andrzejewski T.M."/>
            <person name="Davidsen T.M."/>
            <person name="Wayne K.J."/>
            <person name="Tettelin H."/>
            <person name="Glass J.I."/>
            <person name="Rusch D."/>
            <person name="Podicherti R."/>
            <person name="Tsui H.-C.T."/>
            <person name="Winkler M.E."/>
        </authorList>
    </citation>
    <scope>NUCLEOTIDE SEQUENCE</scope>
</reference>
<feature type="non-terminal residue" evidence="6">
    <location>
        <position position="1"/>
    </location>
</feature>
<gene>
    <name evidence="6" type="ORF">METZ01_LOCUS106338</name>
</gene>
<dbReference type="PRINTS" id="PR02008">
    <property type="entry name" value="RCMTFAMILY"/>
</dbReference>
<dbReference type="GO" id="GO:0008173">
    <property type="term" value="F:RNA methyltransferase activity"/>
    <property type="evidence" value="ECO:0007669"/>
    <property type="project" value="InterPro"/>
</dbReference>
<dbReference type="PROSITE" id="PS51686">
    <property type="entry name" value="SAM_MT_RSMB_NOP"/>
    <property type="match status" value="1"/>
</dbReference>
<dbReference type="InterPro" id="IPR029063">
    <property type="entry name" value="SAM-dependent_MTases_sf"/>
</dbReference>
<sequence length="159" mass="18671">KVSIMKENLRRLNFNNEVINKDSLKINSKNKFDIVIIDAPCSSIGTIRRNPEIFYRHSSPNFQYITSIQYKFLNKAKNLVKNNGIIIYMVCSFLNNEGNNQIERFLNENKNFSLVKFVSKNRDINELINEKGFFKTYPINFRNKFLIDGFFAAQLQKNA</sequence>
<dbReference type="GO" id="GO:0003723">
    <property type="term" value="F:RNA binding"/>
    <property type="evidence" value="ECO:0007669"/>
    <property type="project" value="UniProtKB-KW"/>
</dbReference>
<dbReference type="Gene3D" id="3.40.50.150">
    <property type="entry name" value="Vaccinia Virus protein VP39"/>
    <property type="match status" value="1"/>
</dbReference>
<dbReference type="InterPro" id="IPR023267">
    <property type="entry name" value="RCMT"/>
</dbReference>
<evidence type="ECO:0000256" key="1">
    <source>
        <dbReference type="ARBA" id="ARBA00022603"/>
    </source>
</evidence>
<dbReference type="EMBL" id="UINC01012221">
    <property type="protein sequence ID" value="SVA53484.1"/>
    <property type="molecule type" value="Genomic_DNA"/>
</dbReference>
<feature type="domain" description="SAM-dependent MTase RsmB/NOP-type" evidence="5">
    <location>
        <begin position="1"/>
        <end position="158"/>
    </location>
</feature>
<name>A0A381WLX0_9ZZZZ</name>
<evidence type="ECO:0000313" key="6">
    <source>
        <dbReference type="EMBL" id="SVA53484.1"/>
    </source>
</evidence>
<keyword evidence="2" id="KW-0808">Transferase</keyword>
<keyword evidence="1" id="KW-0489">Methyltransferase</keyword>
<dbReference type="GO" id="GO:0001510">
    <property type="term" value="P:RNA methylation"/>
    <property type="evidence" value="ECO:0007669"/>
    <property type="project" value="InterPro"/>
</dbReference>
<proteinExistence type="predicted"/>
<protein>
    <recommendedName>
        <fullName evidence="5">SAM-dependent MTase RsmB/NOP-type domain-containing protein</fullName>
    </recommendedName>
</protein>
<dbReference type="PANTHER" id="PTHR22807:SF53">
    <property type="entry name" value="RIBOSOMAL RNA SMALL SUBUNIT METHYLTRANSFERASE B-RELATED"/>
    <property type="match status" value="1"/>
</dbReference>
<dbReference type="SUPFAM" id="SSF53335">
    <property type="entry name" value="S-adenosyl-L-methionine-dependent methyltransferases"/>
    <property type="match status" value="1"/>
</dbReference>